<dbReference type="Gene3D" id="3.40.50.300">
    <property type="entry name" value="P-loop containing nucleotide triphosphate hydrolases"/>
    <property type="match status" value="1"/>
</dbReference>
<dbReference type="RefSeq" id="WP_041347652.1">
    <property type="nucleotide sequence ID" value="NZ_LWBO01000001.1"/>
</dbReference>
<evidence type="ECO:0000313" key="2">
    <source>
        <dbReference type="Proteomes" id="UP000192277"/>
    </source>
</evidence>
<dbReference type="Proteomes" id="UP000192277">
    <property type="component" value="Unassembled WGS sequence"/>
</dbReference>
<evidence type="ECO:0000313" key="1">
    <source>
        <dbReference type="EMBL" id="OQP55622.1"/>
    </source>
</evidence>
<protein>
    <submittedName>
        <fullName evidence="1">Uncharacterized protein</fullName>
    </submittedName>
</protein>
<organism evidence="1 2">
    <name type="scientific">Niastella koreensis</name>
    <dbReference type="NCBI Taxonomy" id="354356"/>
    <lineage>
        <taxon>Bacteria</taxon>
        <taxon>Pseudomonadati</taxon>
        <taxon>Bacteroidota</taxon>
        <taxon>Chitinophagia</taxon>
        <taxon>Chitinophagales</taxon>
        <taxon>Chitinophagaceae</taxon>
        <taxon>Niastella</taxon>
    </lineage>
</organism>
<sequence>MFSGTNIDDALNILTLTLNGLKKFTRSYFLLSTHFYKLKELHPGEMEHAAFYYIDSLLEDGKPKFTYQLKEGWSDVKFGTILFEREGLVQLLT</sequence>
<proteinExistence type="predicted"/>
<accession>A0ABX3P706</accession>
<comment type="caution">
    <text evidence="1">The sequence shown here is derived from an EMBL/GenBank/DDBJ whole genome shotgun (WGS) entry which is preliminary data.</text>
</comment>
<keyword evidence="2" id="KW-1185">Reference proteome</keyword>
<gene>
    <name evidence="1" type="ORF">A4D02_04785</name>
</gene>
<name>A0ABX3P706_9BACT</name>
<dbReference type="InterPro" id="IPR027417">
    <property type="entry name" value="P-loop_NTPase"/>
</dbReference>
<reference evidence="1 2" key="1">
    <citation type="submission" date="2016-04" db="EMBL/GenBank/DDBJ databases">
        <authorList>
            <person name="Chen L."/>
            <person name="Zhuang W."/>
            <person name="Wang G."/>
        </authorList>
    </citation>
    <scope>NUCLEOTIDE SEQUENCE [LARGE SCALE GENOMIC DNA]</scope>
    <source>
        <strain evidence="2">GR20</strain>
    </source>
</reference>
<dbReference type="EMBL" id="LWBO01000001">
    <property type="protein sequence ID" value="OQP55622.1"/>
    <property type="molecule type" value="Genomic_DNA"/>
</dbReference>